<protein>
    <submittedName>
        <fullName evidence="7">Ankyrin domain-containing protein (OmpA domain)</fullName>
    </submittedName>
</protein>
<dbReference type="PROSITE" id="PS51123">
    <property type="entry name" value="OMPA_2"/>
    <property type="match status" value="1"/>
</dbReference>
<dbReference type="SUPFAM" id="SSF103088">
    <property type="entry name" value="OmpA-like"/>
    <property type="match status" value="1"/>
</dbReference>
<dbReference type="GO" id="GO:0016020">
    <property type="term" value="C:membrane"/>
    <property type="evidence" value="ECO:0007669"/>
    <property type="project" value="UniProtKB-UniRule"/>
</dbReference>
<dbReference type="Gene3D" id="3.30.1330.60">
    <property type="entry name" value="OmpA-like domain"/>
    <property type="match status" value="1"/>
</dbReference>
<keyword evidence="4" id="KW-0472">Membrane</keyword>
<evidence type="ECO:0000256" key="3">
    <source>
        <dbReference type="PROSITE-ProRule" id="PRU00023"/>
    </source>
</evidence>
<evidence type="ECO:0000313" key="10">
    <source>
        <dbReference type="Proteomes" id="UP000264693"/>
    </source>
</evidence>
<dbReference type="PROSITE" id="PS50297">
    <property type="entry name" value="ANK_REP_REGION"/>
    <property type="match status" value="1"/>
</dbReference>
<evidence type="ECO:0000256" key="5">
    <source>
        <dbReference type="SAM" id="Coils"/>
    </source>
</evidence>
<gene>
    <name evidence="7" type="ORF">AMRN_2577</name>
    <name evidence="8" type="ORF">CPH92_13415</name>
</gene>
<dbReference type="EMBL" id="CP032101">
    <property type="protein sequence ID" value="AXX88278.1"/>
    <property type="molecule type" value="Genomic_DNA"/>
</dbReference>
<dbReference type="Gene3D" id="1.25.40.20">
    <property type="entry name" value="Ankyrin repeat-containing domain"/>
    <property type="match status" value="1"/>
</dbReference>
<keyword evidence="9" id="KW-1185">Reference proteome</keyword>
<keyword evidence="1" id="KW-0677">Repeat</keyword>
<dbReference type="EMBL" id="NXAO01000075">
    <property type="protein sequence ID" value="PHO14149.1"/>
    <property type="molecule type" value="Genomic_DNA"/>
</dbReference>
<organism evidence="7 10">
    <name type="scientific">Malaciobacter marinus</name>
    <dbReference type="NCBI Taxonomy" id="505249"/>
    <lineage>
        <taxon>Bacteria</taxon>
        <taxon>Pseudomonadati</taxon>
        <taxon>Campylobacterota</taxon>
        <taxon>Epsilonproteobacteria</taxon>
        <taxon>Campylobacterales</taxon>
        <taxon>Arcobacteraceae</taxon>
        <taxon>Malaciobacter</taxon>
    </lineage>
</organism>
<dbReference type="Proteomes" id="UP000224740">
    <property type="component" value="Unassembled WGS sequence"/>
</dbReference>
<dbReference type="SUPFAM" id="SSF48403">
    <property type="entry name" value="Ankyrin repeat"/>
    <property type="match status" value="1"/>
</dbReference>
<reference evidence="7 10" key="3">
    <citation type="submission" date="2018-08" db="EMBL/GenBank/DDBJ databases">
        <title>Complete genome of the Arcobacter marinus type strain JCM 15502.</title>
        <authorList>
            <person name="Miller W.G."/>
            <person name="Yee E."/>
            <person name="Huynh S."/>
            <person name="Parker C.T."/>
        </authorList>
    </citation>
    <scope>NUCLEOTIDE SEQUENCE [LARGE SCALE GENOMIC DNA]</scope>
    <source>
        <strain evidence="7 10">JCM 15502</strain>
    </source>
</reference>
<evidence type="ECO:0000313" key="8">
    <source>
        <dbReference type="EMBL" id="PHO14149.1"/>
    </source>
</evidence>
<reference evidence="9" key="1">
    <citation type="submission" date="2017-09" db="EMBL/GenBank/DDBJ databases">
        <title>Arcobacter canalis sp. nov., a new species isolated from a water canal contaminated with urban sewage.</title>
        <authorList>
            <person name="Perez-Cataluna A."/>
            <person name="Salas-Masso N."/>
            <person name="Figueras M.J."/>
        </authorList>
    </citation>
    <scope>NUCLEOTIDE SEQUENCE [LARGE SCALE GENOMIC DNA]</scope>
    <source>
        <strain evidence="9">CECT 7727</strain>
    </source>
</reference>
<dbReference type="PROSITE" id="PS50088">
    <property type="entry name" value="ANK_REPEAT"/>
    <property type="match status" value="1"/>
</dbReference>
<evidence type="ECO:0000256" key="2">
    <source>
        <dbReference type="ARBA" id="ARBA00023043"/>
    </source>
</evidence>
<dbReference type="InterPro" id="IPR006665">
    <property type="entry name" value="OmpA-like"/>
</dbReference>
<proteinExistence type="predicted"/>
<feature type="coiled-coil region" evidence="5">
    <location>
        <begin position="285"/>
        <end position="312"/>
    </location>
</feature>
<evidence type="ECO:0000256" key="1">
    <source>
        <dbReference type="ARBA" id="ARBA00022737"/>
    </source>
</evidence>
<sequence length="450" mass="52153">MKIFVAIFIIGIFFNGCMNVEKNKQLTLKDNLLKTDELGVLKEMSIYDAARINDIELLNFLLLQNKLDINKKDRYGYTPLHLASRFNHLEIANILIENGALVNSIDKFGDTPLLDSTRNAYTKMSKLLLCNKAKSDIKDKYGFKAFDYAVKTNDQLIIKMLESENINSFCENKAKANDVDKNINDIDTVSLVENLLLPKSLIKINEYYIINDSTPKICGKILGNQIDEVNLYLNDMEFKGKVKNDTWCVNIDKYLKNGDYKIKVVGKNENFIDEKSSTFSIHVLNSLYEALYEEFEDDLENWNAQLDKQTLTFRFLNPQAMFSYGSLDLNEKYKGILESFIPRYIETLYKYKDQIVNVLIQGHTSSEYSSAKSEEEKFEKNMQLSQKRAQNVYSFIKSIDDKRVKDNMIWIEKNFFPEGKSSLETIKNKDGLENSELSRRVEFKIQTVPK</sequence>
<dbReference type="Proteomes" id="UP000264693">
    <property type="component" value="Chromosome"/>
</dbReference>
<feature type="repeat" description="ANK" evidence="3">
    <location>
        <begin position="75"/>
        <end position="107"/>
    </location>
</feature>
<dbReference type="Pfam" id="PF00691">
    <property type="entry name" value="OmpA"/>
    <property type="match status" value="1"/>
</dbReference>
<evidence type="ECO:0000259" key="6">
    <source>
        <dbReference type="PROSITE" id="PS51123"/>
    </source>
</evidence>
<dbReference type="InterPro" id="IPR036770">
    <property type="entry name" value="Ankyrin_rpt-contain_sf"/>
</dbReference>
<name>A0A347TNV0_9BACT</name>
<dbReference type="InterPro" id="IPR036737">
    <property type="entry name" value="OmpA-like_sf"/>
</dbReference>
<keyword evidence="5" id="KW-0175">Coiled coil</keyword>
<dbReference type="SMART" id="SM00248">
    <property type="entry name" value="ANK"/>
    <property type="match status" value="4"/>
</dbReference>
<dbReference type="AlphaFoldDB" id="A0A347TNV0"/>
<dbReference type="RefSeq" id="WP_099312609.1">
    <property type="nucleotide sequence ID" value="NZ_CP032101.1"/>
</dbReference>
<dbReference type="Pfam" id="PF12796">
    <property type="entry name" value="Ank_2"/>
    <property type="match status" value="1"/>
</dbReference>
<dbReference type="InterPro" id="IPR002110">
    <property type="entry name" value="Ankyrin_rpt"/>
</dbReference>
<evidence type="ECO:0000256" key="4">
    <source>
        <dbReference type="PROSITE-ProRule" id="PRU00473"/>
    </source>
</evidence>
<evidence type="ECO:0000313" key="9">
    <source>
        <dbReference type="Proteomes" id="UP000224740"/>
    </source>
</evidence>
<feature type="domain" description="OmpA-like" evidence="6">
    <location>
        <begin position="309"/>
        <end position="449"/>
    </location>
</feature>
<dbReference type="KEGG" id="amar:AMRN_2577"/>
<evidence type="ECO:0000313" key="7">
    <source>
        <dbReference type="EMBL" id="AXX88278.1"/>
    </source>
</evidence>
<dbReference type="PANTHER" id="PTHR24171:SF9">
    <property type="entry name" value="ANKYRIN REPEAT DOMAIN-CONTAINING PROTEIN 39"/>
    <property type="match status" value="1"/>
</dbReference>
<accession>A0A347TNV0</accession>
<reference evidence="8" key="2">
    <citation type="submission" date="2017-09" db="EMBL/GenBank/DDBJ databases">
        <authorList>
            <person name="Perez-Cataluna A."/>
            <person name="Figueras M.J."/>
            <person name="Salas-Masso N."/>
        </authorList>
    </citation>
    <scope>NUCLEOTIDE SEQUENCE</scope>
    <source>
        <strain evidence="8">CECT 7727</strain>
    </source>
</reference>
<dbReference type="PANTHER" id="PTHR24171">
    <property type="entry name" value="ANKYRIN REPEAT DOMAIN-CONTAINING PROTEIN 39-RELATED"/>
    <property type="match status" value="1"/>
</dbReference>
<keyword evidence="2 3" id="KW-0040">ANK repeat</keyword>